<dbReference type="Proteomes" id="UP000492821">
    <property type="component" value="Unassembled WGS sequence"/>
</dbReference>
<dbReference type="InterPro" id="IPR016186">
    <property type="entry name" value="C-type_lectin-like/link_sf"/>
</dbReference>
<name>A0A7E4VH06_PANRE</name>
<dbReference type="AlphaFoldDB" id="A0A7E4VH06"/>
<keyword evidence="1" id="KW-1185">Reference proteome</keyword>
<dbReference type="Gene3D" id="3.10.100.10">
    <property type="entry name" value="Mannose-Binding Protein A, subunit A"/>
    <property type="match status" value="1"/>
</dbReference>
<organism evidence="1 2">
    <name type="scientific">Panagrellus redivivus</name>
    <name type="common">Microworm</name>
    <dbReference type="NCBI Taxonomy" id="6233"/>
    <lineage>
        <taxon>Eukaryota</taxon>
        <taxon>Metazoa</taxon>
        <taxon>Ecdysozoa</taxon>
        <taxon>Nematoda</taxon>
        <taxon>Chromadorea</taxon>
        <taxon>Rhabditida</taxon>
        <taxon>Tylenchina</taxon>
        <taxon>Panagrolaimomorpha</taxon>
        <taxon>Panagrolaimoidea</taxon>
        <taxon>Panagrolaimidae</taxon>
        <taxon>Panagrellus</taxon>
    </lineage>
</organism>
<proteinExistence type="predicted"/>
<protein>
    <submittedName>
        <fullName evidence="2">Fimbrial protein</fullName>
    </submittedName>
</protein>
<reference evidence="2" key="2">
    <citation type="submission" date="2020-10" db="UniProtKB">
        <authorList>
            <consortium name="WormBaseParasite"/>
        </authorList>
    </citation>
    <scope>IDENTIFICATION</scope>
</reference>
<reference evidence="1" key="1">
    <citation type="journal article" date="2013" name="Genetics">
        <title>The draft genome and transcriptome of Panagrellus redivivus are shaped by the harsh demands of a free-living lifestyle.</title>
        <authorList>
            <person name="Srinivasan J."/>
            <person name="Dillman A.R."/>
            <person name="Macchietto M.G."/>
            <person name="Heikkinen L."/>
            <person name="Lakso M."/>
            <person name="Fracchia K.M."/>
            <person name="Antoshechkin I."/>
            <person name="Mortazavi A."/>
            <person name="Wong G."/>
            <person name="Sternberg P.W."/>
        </authorList>
    </citation>
    <scope>NUCLEOTIDE SEQUENCE [LARGE SCALE GENOMIC DNA]</scope>
    <source>
        <strain evidence="1">MT8872</strain>
    </source>
</reference>
<dbReference type="SUPFAM" id="SSF56436">
    <property type="entry name" value="C-type lectin-like"/>
    <property type="match status" value="1"/>
</dbReference>
<accession>A0A7E4VH06</accession>
<dbReference type="WBParaSite" id="Pan_g20847.t1">
    <property type="protein sequence ID" value="Pan_g20847.t1"/>
    <property type="gene ID" value="Pan_g20847"/>
</dbReference>
<evidence type="ECO:0000313" key="1">
    <source>
        <dbReference type="Proteomes" id="UP000492821"/>
    </source>
</evidence>
<dbReference type="InterPro" id="IPR016187">
    <property type="entry name" value="CTDL_fold"/>
</dbReference>
<sequence length="149" mass="16631">MANAICPDDSTWYMADYYLDKPRCYGLYPVPQNLSEPIELLEVCTEKNANAKPVSIHNADEHNFIYNNTMDGGLIGLYLPSGKTYGIKNFKNMDGTTIDYAPVTETSSKDTTLNSFMSAKMTFSPTPFEKYITSVKANVICAMWAVRAP</sequence>
<evidence type="ECO:0000313" key="2">
    <source>
        <dbReference type="WBParaSite" id="Pan_g20847.t1"/>
    </source>
</evidence>